<feature type="compositionally biased region" description="Basic and acidic residues" evidence="1">
    <location>
        <begin position="129"/>
        <end position="148"/>
    </location>
</feature>
<reference evidence="2 3" key="1">
    <citation type="submission" date="2016-12" db="EMBL/GenBank/DDBJ databases">
        <title>The draft genome sequence of Actinophytocola sp. 11-183.</title>
        <authorList>
            <person name="Wang W."/>
            <person name="Yuan L."/>
        </authorList>
    </citation>
    <scope>NUCLEOTIDE SEQUENCE [LARGE SCALE GENOMIC DNA]</scope>
    <source>
        <strain evidence="2 3">11-183</strain>
    </source>
</reference>
<feature type="compositionally biased region" description="Pro residues" evidence="1">
    <location>
        <begin position="18"/>
        <end position="27"/>
    </location>
</feature>
<name>A0A1Q8CN85_9PSEU</name>
<dbReference type="Proteomes" id="UP000185596">
    <property type="component" value="Unassembled WGS sequence"/>
</dbReference>
<dbReference type="RefSeq" id="WP_075127181.1">
    <property type="nucleotide sequence ID" value="NZ_MSIE01000036.1"/>
</dbReference>
<sequence length="183" mass="20162">MPRPAPAAADVPRLDAVPPVPPPPSERPGPTELRRSSSRIRPVESIRSVFEQEREVEDAEERPAQPPSALSVENPTNTAPSPRRRPGRPRLVPATPPPPADQPEDTGRESRDSHAQRFVDEMLNTQERNLLRELQDELARREKQEKAGPWRSGRHGKPGTPFDQSGPMAVNGVPPRRDSAGSA</sequence>
<keyword evidence="3" id="KW-1185">Reference proteome</keyword>
<evidence type="ECO:0000313" key="3">
    <source>
        <dbReference type="Proteomes" id="UP000185596"/>
    </source>
</evidence>
<proteinExistence type="predicted"/>
<organism evidence="2 3">
    <name type="scientific">Actinophytocola xanthii</name>
    <dbReference type="NCBI Taxonomy" id="1912961"/>
    <lineage>
        <taxon>Bacteria</taxon>
        <taxon>Bacillati</taxon>
        <taxon>Actinomycetota</taxon>
        <taxon>Actinomycetes</taxon>
        <taxon>Pseudonocardiales</taxon>
        <taxon>Pseudonocardiaceae</taxon>
    </lineage>
</organism>
<accession>A0A1Q8CN85</accession>
<feature type="region of interest" description="Disordered" evidence="1">
    <location>
        <begin position="1"/>
        <end position="183"/>
    </location>
</feature>
<protein>
    <submittedName>
        <fullName evidence="2">Uncharacterized protein</fullName>
    </submittedName>
</protein>
<feature type="compositionally biased region" description="Basic and acidic residues" evidence="1">
    <location>
        <begin position="105"/>
        <end position="120"/>
    </location>
</feature>
<dbReference type="EMBL" id="MSIE01000036">
    <property type="protein sequence ID" value="OLF15821.1"/>
    <property type="molecule type" value="Genomic_DNA"/>
</dbReference>
<evidence type="ECO:0000256" key="1">
    <source>
        <dbReference type="SAM" id="MobiDB-lite"/>
    </source>
</evidence>
<feature type="compositionally biased region" description="Low complexity" evidence="1">
    <location>
        <begin position="1"/>
        <end position="17"/>
    </location>
</feature>
<gene>
    <name evidence="2" type="ORF">BU204_19675</name>
</gene>
<comment type="caution">
    <text evidence="2">The sequence shown here is derived from an EMBL/GenBank/DDBJ whole genome shotgun (WGS) entry which is preliminary data.</text>
</comment>
<evidence type="ECO:0000313" key="2">
    <source>
        <dbReference type="EMBL" id="OLF15821.1"/>
    </source>
</evidence>
<dbReference type="AlphaFoldDB" id="A0A1Q8CN85"/>